<evidence type="ECO:0000313" key="10">
    <source>
        <dbReference type="EMBL" id="CAH3173083.1"/>
    </source>
</evidence>
<dbReference type="InterPro" id="IPR043502">
    <property type="entry name" value="DNA/RNA_pol_sf"/>
</dbReference>
<dbReference type="InterPro" id="IPR004868">
    <property type="entry name" value="DNA-dir_DNA_pol_B_mt/vir"/>
</dbReference>
<feature type="domain" description="DNA-directed DNA polymerase family B mitochondria/virus" evidence="9">
    <location>
        <begin position="257"/>
        <end position="351"/>
    </location>
</feature>
<evidence type="ECO:0000256" key="3">
    <source>
        <dbReference type="ARBA" id="ARBA00022679"/>
    </source>
</evidence>
<keyword evidence="7" id="KW-0238">DNA-binding</keyword>
<feature type="non-terminal residue" evidence="10">
    <location>
        <position position="503"/>
    </location>
</feature>
<proteinExistence type="inferred from homology"/>
<gene>
    <name evidence="10" type="ORF">PLOB_00013363</name>
</gene>
<dbReference type="Proteomes" id="UP001159405">
    <property type="component" value="Unassembled WGS sequence"/>
</dbReference>
<accession>A0ABN8R5J8</accession>
<dbReference type="EMBL" id="CALNXK010000178">
    <property type="protein sequence ID" value="CAH3173083.1"/>
    <property type="molecule type" value="Genomic_DNA"/>
</dbReference>
<evidence type="ECO:0000313" key="11">
    <source>
        <dbReference type="Proteomes" id="UP001159405"/>
    </source>
</evidence>
<dbReference type="Gene3D" id="3.90.1600.10">
    <property type="entry name" value="Palm domain of DNA polymerase"/>
    <property type="match status" value="1"/>
</dbReference>
<dbReference type="PRINTS" id="PR00106">
    <property type="entry name" value="DNAPOLB"/>
</dbReference>
<comment type="catalytic activity">
    <reaction evidence="8">
        <text>DNA(n) + a 2'-deoxyribonucleoside 5'-triphosphate = DNA(n+1) + diphosphate</text>
        <dbReference type="Rhea" id="RHEA:22508"/>
        <dbReference type="Rhea" id="RHEA-COMP:17339"/>
        <dbReference type="Rhea" id="RHEA-COMP:17340"/>
        <dbReference type="ChEBI" id="CHEBI:33019"/>
        <dbReference type="ChEBI" id="CHEBI:61560"/>
        <dbReference type="ChEBI" id="CHEBI:173112"/>
        <dbReference type="EC" id="2.7.7.7"/>
    </reaction>
</comment>
<feature type="domain" description="DNA-directed DNA polymerase family B mitochondria/virus" evidence="9">
    <location>
        <begin position="49"/>
        <end position="220"/>
    </location>
</feature>
<keyword evidence="4" id="KW-0548">Nucleotidyltransferase</keyword>
<evidence type="ECO:0000256" key="4">
    <source>
        <dbReference type="ARBA" id="ARBA00022695"/>
    </source>
</evidence>
<evidence type="ECO:0000256" key="2">
    <source>
        <dbReference type="ARBA" id="ARBA00012417"/>
    </source>
</evidence>
<dbReference type="SUPFAM" id="SSF56672">
    <property type="entry name" value="DNA/RNA polymerases"/>
    <property type="match status" value="1"/>
</dbReference>
<sequence>MLKKASILREAGYNVMEMWGCDFAKQKETHPELVEFLETFHYVPPLEPRDAFFGGRTGAATLYSKVGEDEEISYVDFTSLYPSINKYGTYPVGFPQIIYQPQNQNISEYFGIAQVDILAPERLYHPVLLVRAGGKLSFPFCRSCVQQELANPLLERSNMCGHTREERMLKGTWCTPELQKAVEKGYQILKIHEVWHFPEENRRQGLFAGYVNTWLKLKQENAGWSAGVETPEQKAEYVRRYEQHEGIKLDLDKIAVNPGRKSIAKLLLNSLWGKFGERQNKPVTHCITQPSQLFQLLEDPVNAIHSVRICSEDVMELVVTKNEDEYQRSFKQNVFIAAFTTSLARLKLYDALDFSGDRVLYYDTDSVIYKTKRGQEKLPPGEFLGQFTDEIEGDVIVKFCSGGAKNYGYLTKKGKTECKVRGFSLNYETKQVLNYHTMKENILKELDEPLKKARKIAITIPDYFQRDKVTKKIKLTERKKQYQLVFDKRVIDPATHSSTPYGY</sequence>
<name>A0ABN8R5J8_9CNID</name>
<evidence type="ECO:0000256" key="5">
    <source>
        <dbReference type="ARBA" id="ARBA00022705"/>
    </source>
</evidence>
<evidence type="ECO:0000256" key="6">
    <source>
        <dbReference type="ARBA" id="ARBA00022932"/>
    </source>
</evidence>
<dbReference type="Gene3D" id="1.10.287.690">
    <property type="entry name" value="Helix hairpin bin"/>
    <property type="match status" value="1"/>
</dbReference>
<comment type="caution">
    <text evidence="10">The sequence shown here is derived from an EMBL/GenBank/DDBJ whole genome shotgun (WGS) entry which is preliminary data.</text>
</comment>
<evidence type="ECO:0000259" key="9">
    <source>
        <dbReference type="Pfam" id="PF03175"/>
    </source>
</evidence>
<keyword evidence="3" id="KW-0808">Transferase</keyword>
<dbReference type="Pfam" id="PF03175">
    <property type="entry name" value="DNA_pol_B_2"/>
    <property type="match status" value="2"/>
</dbReference>
<dbReference type="InterPro" id="IPR006172">
    <property type="entry name" value="DNA-dir_DNA_pol_B"/>
</dbReference>
<keyword evidence="11" id="KW-1185">Reference proteome</keyword>
<comment type="similarity">
    <text evidence="1">Belongs to the DNA polymerase type-B family.</text>
</comment>
<organism evidence="10 11">
    <name type="scientific">Porites lobata</name>
    <dbReference type="NCBI Taxonomy" id="104759"/>
    <lineage>
        <taxon>Eukaryota</taxon>
        <taxon>Metazoa</taxon>
        <taxon>Cnidaria</taxon>
        <taxon>Anthozoa</taxon>
        <taxon>Hexacorallia</taxon>
        <taxon>Scleractinia</taxon>
        <taxon>Fungiina</taxon>
        <taxon>Poritidae</taxon>
        <taxon>Porites</taxon>
    </lineage>
</organism>
<evidence type="ECO:0000256" key="7">
    <source>
        <dbReference type="ARBA" id="ARBA00023125"/>
    </source>
</evidence>
<protein>
    <recommendedName>
        <fullName evidence="2">DNA-directed DNA polymerase</fullName>
        <ecNumber evidence="2">2.7.7.7</ecNumber>
    </recommendedName>
</protein>
<keyword evidence="5" id="KW-0235">DNA replication</keyword>
<reference evidence="10 11" key="1">
    <citation type="submission" date="2022-05" db="EMBL/GenBank/DDBJ databases">
        <authorList>
            <consortium name="Genoscope - CEA"/>
            <person name="William W."/>
        </authorList>
    </citation>
    <scope>NUCLEOTIDE SEQUENCE [LARGE SCALE GENOMIC DNA]</scope>
</reference>
<dbReference type="PANTHER" id="PTHR33568:SF3">
    <property type="entry name" value="DNA-DIRECTED DNA POLYMERASE"/>
    <property type="match status" value="1"/>
</dbReference>
<dbReference type="PANTHER" id="PTHR33568">
    <property type="entry name" value="DNA POLYMERASE"/>
    <property type="match status" value="1"/>
</dbReference>
<evidence type="ECO:0000256" key="1">
    <source>
        <dbReference type="ARBA" id="ARBA00005755"/>
    </source>
</evidence>
<dbReference type="EC" id="2.7.7.7" evidence="2"/>
<dbReference type="InterPro" id="IPR023211">
    <property type="entry name" value="DNA_pol_palm_dom_sf"/>
</dbReference>
<evidence type="ECO:0000256" key="8">
    <source>
        <dbReference type="ARBA" id="ARBA00049244"/>
    </source>
</evidence>
<keyword evidence="6" id="KW-0239">DNA-directed DNA polymerase</keyword>